<evidence type="ECO:0000256" key="3">
    <source>
        <dbReference type="ARBA" id="ARBA00023134"/>
    </source>
</evidence>
<reference evidence="7" key="1">
    <citation type="journal article" date="2023" name="G3 (Bethesda)">
        <title>Whole genome assemblies of Zophobas morio and Tenebrio molitor.</title>
        <authorList>
            <person name="Kaur S."/>
            <person name="Stinson S.A."/>
            <person name="diCenzo G.C."/>
        </authorList>
    </citation>
    <scope>NUCLEOTIDE SEQUENCE</scope>
    <source>
        <strain evidence="7">QUZm001</strain>
    </source>
</reference>
<dbReference type="Gene3D" id="1.20.58.420">
    <property type="entry name" value="AHSP"/>
    <property type="match status" value="1"/>
</dbReference>
<comment type="caution">
    <text evidence="7">The sequence shown here is derived from an EMBL/GenBank/DDBJ whole genome shotgun (WGS) entry which is preliminary data.</text>
</comment>
<evidence type="ECO:0000256" key="1">
    <source>
        <dbReference type="ARBA" id="ARBA00022741"/>
    </source>
</evidence>
<proteinExistence type="inferred from homology"/>
<feature type="domain" description="GB1/RHD3-type G" evidence="6">
    <location>
        <begin position="42"/>
        <end position="295"/>
    </location>
</feature>
<dbReference type="PANTHER" id="PTHR10751">
    <property type="entry name" value="GUANYLATE BINDING PROTEIN"/>
    <property type="match status" value="1"/>
</dbReference>
<keyword evidence="1" id="KW-0547">Nucleotide-binding</keyword>
<dbReference type="PROSITE" id="PS51715">
    <property type="entry name" value="G_GB1_RHD3"/>
    <property type="match status" value="1"/>
</dbReference>
<dbReference type="Pfam" id="PF02263">
    <property type="entry name" value="GBP"/>
    <property type="match status" value="1"/>
</dbReference>
<dbReference type="InterPro" id="IPR030386">
    <property type="entry name" value="G_GB1_RHD3_dom"/>
</dbReference>
<keyword evidence="3" id="KW-0342">GTP-binding</keyword>
<evidence type="ECO:0000256" key="2">
    <source>
        <dbReference type="ARBA" id="ARBA00022801"/>
    </source>
</evidence>
<keyword evidence="8" id="KW-1185">Reference proteome</keyword>
<dbReference type="GO" id="GO:0003924">
    <property type="term" value="F:GTPase activity"/>
    <property type="evidence" value="ECO:0007669"/>
    <property type="project" value="InterPro"/>
</dbReference>
<keyword evidence="5" id="KW-0175">Coiled coil</keyword>
<dbReference type="CDD" id="cd01851">
    <property type="entry name" value="GBP"/>
    <property type="match status" value="1"/>
</dbReference>
<comment type="similarity">
    <text evidence="4">Belongs to the TRAFAC class dynamin-like GTPase superfamily. GB1/RHD3 GTPase family.</text>
</comment>
<dbReference type="Gene3D" id="3.40.50.300">
    <property type="entry name" value="P-loop containing nucleotide triphosphate hydrolases"/>
    <property type="match status" value="1"/>
</dbReference>
<sequence length="518" mass="60344">MKQLSLAEDPCPKQILEFQSESKIVLNEENLREILLQPAIKNKQVCIVSIAGTFRQGKSFMLNFFLRYLTLKYKLKKSVPQNWINVEDGDISGFPWKCGSERHTLGILMWPEVFIAEIPSGEEVAIILLDTQGTFDNQTTKQNCAGIFAISTLISSVQVYNLKDKITQLDLEHLEYFSEYGRLTLNTDSSSTHFPFQSLCFLIRDWQYSFERNFGTKGGEEFLNHIFLAPDTPLTLKQQNDNIRNLFEKITCFLMPFPGEKVASAPSFQGNLEDIEQNFLKYVEEFVPLILAPENLVAKISNGNKVKVGDLFYFIKNCCKYFADQKLPQLSSLFMATSEFHCEIASEECLSMYKKLMESHVRDKVLDEDHLYVLHCNEKTKAVDHFKNTPIFGNEHFKRSYETVLELKLQEMFLLYEKFNKTKLSVQQALENQKQQHDEDLMQSLEKMASHHQMKKKYIEDNIEQNEKMLGAYRNKYESRDPKIMEQVERVQRLSEKEPVQKSLLWQILDYCSCLKTN</sequence>
<dbReference type="InterPro" id="IPR036543">
    <property type="entry name" value="Guanylate-bd_C_sf"/>
</dbReference>
<dbReference type="SUPFAM" id="SSF48340">
    <property type="entry name" value="Interferon-induced guanylate-binding protein 1 (GBP1), C-terminal domain"/>
    <property type="match status" value="1"/>
</dbReference>
<evidence type="ECO:0000256" key="5">
    <source>
        <dbReference type="SAM" id="Coils"/>
    </source>
</evidence>
<accession>A0AA38J006</accession>
<dbReference type="AlphaFoldDB" id="A0AA38J006"/>
<dbReference type="InterPro" id="IPR015894">
    <property type="entry name" value="Guanylate-bd_N"/>
</dbReference>
<evidence type="ECO:0000259" key="6">
    <source>
        <dbReference type="PROSITE" id="PS51715"/>
    </source>
</evidence>
<keyword evidence="2" id="KW-0378">Hydrolase</keyword>
<gene>
    <name evidence="7" type="ORF">Zmor_001862</name>
</gene>
<dbReference type="GO" id="GO:0005525">
    <property type="term" value="F:GTP binding"/>
    <property type="evidence" value="ECO:0007669"/>
    <property type="project" value="UniProtKB-KW"/>
</dbReference>
<dbReference type="SUPFAM" id="SSF52540">
    <property type="entry name" value="P-loop containing nucleoside triphosphate hydrolases"/>
    <property type="match status" value="1"/>
</dbReference>
<dbReference type="Proteomes" id="UP001168821">
    <property type="component" value="Unassembled WGS sequence"/>
</dbReference>
<evidence type="ECO:0000256" key="4">
    <source>
        <dbReference type="PROSITE-ProRule" id="PRU01052"/>
    </source>
</evidence>
<evidence type="ECO:0000313" key="7">
    <source>
        <dbReference type="EMBL" id="KAJ3666420.1"/>
    </source>
</evidence>
<dbReference type="EMBL" id="JALNTZ010000001">
    <property type="protein sequence ID" value="KAJ3666420.1"/>
    <property type="molecule type" value="Genomic_DNA"/>
</dbReference>
<feature type="coiled-coil region" evidence="5">
    <location>
        <begin position="416"/>
        <end position="447"/>
    </location>
</feature>
<name>A0AA38J006_9CUCU</name>
<organism evidence="7 8">
    <name type="scientific">Zophobas morio</name>
    <dbReference type="NCBI Taxonomy" id="2755281"/>
    <lineage>
        <taxon>Eukaryota</taxon>
        <taxon>Metazoa</taxon>
        <taxon>Ecdysozoa</taxon>
        <taxon>Arthropoda</taxon>
        <taxon>Hexapoda</taxon>
        <taxon>Insecta</taxon>
        <taxon>Pterygota</taxon>
        <taxon>Neoptera</taxon>
        <taxon>Endopterygota</taxon>
        <taxon>Coleoptera</taxon>
        <taxon>Polyphaga</taxon>
        <taxon>Cucujiformia</taxon>
        <taxon>Tenebrionidae</taxon>
        <taxon>Zophobas</taxon>
    </lineage>
</organism>
<dbReference type="InterPro" id="IPR027417">
    <property type="entry name" value="P-loop_NTPase"/>
</dbReference>
<protein>
    <recommendedName>
        <fullName evidence="6">GB1/RHD3-type G domain-containing protein</fullName>
    </recommendedName>
</protein>
<evidence type="ECO:0000313" key="8">
    <source>
        <dbReference type="Proteomes" id="UP001168821"/>
    </source>
</evidence>